<dbReference type="OrthoDB" id="440553at2759"/>
<protein>
    <recommendedName>
        <fullName evidence="7">Major facilitator superfamily (MFS) profile domain-containing protein</fullName>
    </recommendedName>
</protein>
<name>A0A7U2EPD8_PHANO</name>
<feature type="transmembrane region" description="Helical" evidence="6">
    <location>
        <begin position="198"/>
        <end position="218"/>
    </location>
</feature>
<feature type="compositionally biased region" description="Basic and acidic residues" evidence="5">
    <location>
        <begin position="1"/>
        <end position="14"/>
    </location>
</feature>
<dbReference type="InterPro" id="IPR036259">
    <property type="entry name" value="MFS_trans_sf"/>
</dbReference>
<feature type="transmembrane region" description="Helical" evidence="6">
    <location>
        <begin position="42"/>
        <end position="68"/>
    </location>
</feature>
<dbReference type="PROSITE" id="PS50850">
    <property type="entry name" value="MFS"/>
    <property type="match status" value="1"/>
</dbReference>
<dbReference type="Pfam" id="PF07690">
    <property type="entry name" value="MFS_1"/>
    <property type="match status" value="1"/>
</dbReference>
<dbReference type="InterPro" id="IPR011701">
    <property type="entry name" value="MFS"/>
</dbReference>
<feature type="transmembrane region" description="Helical" evidence="6">
    <location>
        <begin position="319"/>
        <end position="339"/>
    </location>
</feature>
<keyword evidence="3 6" id="KW-1133">Transmembrane helix</keyword>
<dbReference type="Proteomes" id="UP000663193">
    <property type="component" value="Chromosome 1"/>
</dbReference>
<feature type="transmembrane region" description="Helical" evidence="6">
    <location>
        <begin position="457"/>
        <end position="475"/>
    </location>
</feature>
<keyword evidence="9" id="KW-1185">Reference proteome</keyword>
<evidence type="ECO:0000256" key="3">
    <source>
        <dbReference type="ARBA" id="ARBA00022989"/>
    </source>
</evidence>
<feature type="transmembrane region" description="Helical" evidence="6">
    <location>
        <begin position="359"/>
        <end position="377"/>
    </location>
</feature>
<feature type="transmembrane region" description="Helical" evidence="6">
    <location>
        <begin position="384"/>
        <end position="404"/>
    </location>
</feature>
<feature type="transmembrane region" description="Helical" evidence="6">
    <location>
        <begin position="416"/>
        <end position="436"/>
    </location>
</feature>
<organism evidence="8 9">
    <name type="scientific">Phaeosphaeria nodorum (strain SN15 / ATCC MYA-4574 / FGSC 10173)</name>
    <name type="common">Glume blotch fungus</name>
    <name type="synonym">Parastagonospora nodorum</name>
    <dbReference type="NCBI Taxonomy" id="321614"/>
    <lineage>
        <taxon>Eukaryota</taxon>
        <taxon>Fungi</taxon>
        <taxon>Dikarya</taxon>
        <taxon>Ascomycota</taxon>
        <taxon>Pezizomycotina</taxon>
        <taxon>Dothideomycetes</taxon>
        <taxon>Pleosporomycetidae</taxon>
        <taxon>Pleosporales</taxon>
        <taxon>Pleosporineae</taxon>
        <taxon>Phaeosphaeriaceae</taxon>
        <taxon>Parastagonospora</taxon>
    </lineage>
</organism>
<sequence>MSKEKSVESVKLEEGVLSTPPHSRDELATPDSESRYITGLKLYLINAGLIVSMFLVQMDSSIISTAVVNISDDLGGYEKSSWLFTGYLITYCSTSMILAKISDIYGRKLVLIVCLGIFTIFSALCGAAQTMIQLIMFRWCQGVGGGGVFALVQLMFLELVPRRKLPAYMSMVTSALALSLVIGPLLGGGITQHGSWRWIFIVNVPVGVLAGLALFFTLPKTAWNEPAADPIQDRSLSASLSRLDFLGAFLMLGAIVLLTTGLQQTAQGYAWESPMVLGLVISFIPMAIAFFMWQWWVTTRRTSPEPVFPWRLIQDRRRLGMIVNTFLAGTVQFVCIAQIPQRFVTVNDVSPLSAALRLLAFGAMIPVGSALAGALMGKPRIPPCGVVLAGAVLEIIGVVLLSRISTSPQIDSTQYGFQVLAGLGTGMVNAALIILVPYIMETKDLSVGSAACTQFRILGGLVGLAIVVSISTPYIRQHLTDIVSPEIAMMLLEKTETIKELPLDTADKVRTLFGKGYNLQITILIGFAAAKIPVTALMWTNQKSDV</sequence>
<dbReference type="PANTHER" id="PTHR23501">
    <property type="entry name" value="MAJOR FACILITATOR SUPERFAMILY"/>
    <property type="match status" value="1"/>
</dbReference>
<evidence type="ECO:0000256" key="6">
    <source>
        <dbReference type="SAM" id="Phobius"/>
    </source>
</evidence>
<feature type="transmembrane region" description="Helical" evidence="6">
    <location>
        <begin position="110"/>
        <end position="136"/>
    </location>
</feature>
<evidence type="ECO:0000256" key="2">
    <source>
        <dbReference type="ARBA" id="ARBA00022692"/>
    </source>
</evidence>
<evidence type="ECO:0000256" key="5">
    <source>
        <dbReference type="SAM" id="MobiDB-lite"/>
    </source>
</evidence>
<keyword evidence="4 6" id="KW-0472">Membrane</keyword>
<proteinExistence type="predicted"/>
<dbReference type="PANTHER" id="PTHR23501:SF43">
    <property type="entry name" value="MULTIDRUG TRANSPORTER, PUTATIVE (AFU_ORTHOLOGUE AFUA_6G03040)-RELATED"/>
    <property type="match status" value="1"/>
</dbReference>
<feature type="transmembrane region" description="Helical" evidence="6">
    <location>
        <begin position="243"/>
        <end position="263"/>
    </location>
</feature>
<dbReference type="VEuPathDB" id="FungiDB:JI435_000670"/>
<feature type="domain" description="Major facilitator superfamily (MFS) profile" evidence="7">
    <location>
        <begin position="45"/>
        <end position="496"/>
    </location>
</feature>
<evidence type="ECO:0000256" key="4">
    <source>
        <dbReference type="ARBA" id="ARBA00023136"/>
    </source>
</evidence>
<dbReference type="AlphaFoldDB" id="A0A7U2EPD8"/>
<dbReference type="GO" id="GO:0016020">
    <property type="term" value="C:membrane"/>
    <property type="evidence" value="ECO:0007669"/>
    <property type="project" value="UniProtKB-SubCell"/>
</dbReference>
<evidence type="ECO:0000313" key="9">
    <source>
        <dbReference type="Proteomes" id="UP000663193"/>
    </source>
</evidence>
<dbReference type="Gene3D" id="1.20.1720.10">
    <property type="entry name" value="Multidrug resistance protein D"/>
    <property type="match status" value="1"/>
</dbReference>
<dbReference type="GO" id="GO:0022857">
    <property type="term" value="F:transmembrane transporter activity"/>
    <property type="evidence" value="ECO:0007669"/>
    <property type="project" value="InterPro"/>
</dbReference>
<evidence type="ECO:0000313" key="8">
    <source>
        <dbReference type="EMBL" id="QRC90549.1"/>
    </source>
</evidence>
<dbReference type="InterPro" id="IPR020846">
    <property type="entry name" value="MFS_dom"/>
</dbReference>
<reference evidence="9" key="1">
    <citation type="journal article" date="2021" name="BMC Genomics">
        <title>Chromosome-level genome assembly and manually-curated proteome of model necrotroph Parastagonospora nodorum Sn15 reveals a genome-wide trove of candidate effector homologs, and redundancy of virulence-related functions within an accessory chromosome.</title>
        <authorList>
            <person name="Bertazzoni S."/>
            <person name="Jones D.A.B."/>
            <person name="Phan H.T."/>
            <person name="Tan K.-C."/>
            <person name="Hane J.K."/>
        </authorList>
    </citation>
    <scope>NUCLEOTIDE SEQUENCE [LARGE SCALE GENOMIC DNA]</scope>
    <source>
        <strain evidence="9">SN15 / ATCC MYA-4574 / FGSC 10173)</strain>
    </source>
</reference>
<feature type="transmembrane region" description="Helical" evidence="6">
    <location>
        <begin position="80"/>
        <end position="98"/>
    </location>
</feature>
<feature type="transmembrane region" description="Helical" evidence="6">
    <location>
        <begin position="142"/>
        <end position="160"/>
    </location>
</feature>
<feature type="transmembrane region" description="Helical" evidence="6">
    <location>
        <begin position="517"/>
        <end position="539"/>
    </location>
</feature>
<evidence type="ECO:0000256" key="1">
    <source>
        <dbReference type="ARBA" id="ARBA00004141"/>
    </source>
</evidence>
<keyword evidence="2 6" id="KW-0812">Transmembrane</keyword>
<feature type="transmembrane region" description="Helical" evidence="6">
    <location>
        <begin position="275"/>
        <end position="298"/>
    </location>
</feature>
<feature type="region of interest" description="Disordered" evidence="5">
    <location>
        <begin position="1"/>
        <end position="30"/>
    </location>
</feature>
<dbReference type="EMBL" id="CP069023">
    <property type="protein sequence ID" value="QRC90549.1"/>
    <property type="molecule type" value="Genomic_DNA"/>
</dbReference>
<feature type="transmembrane region" description="Helical" evidence="6">
    <location>
        <begin position="167"/>
        <end position="186"/>
    </location>
</feature>
<dbReference type="SUPFAM" id="SSF103473">
    <property type="entry name" value="MFS general substrate transporter"/>
    <property type="match status" value="2"/>
</dbReference>
<comment type="subcellular location">
    <subcellularLocation>
        <location evidence="1">Membrane</location>
        <topology evidence="1">Multi-pass membrane protein</topology>
    </subcellularLocation>
</comment>
<gene>
    <name evidence="8" type="ORF">JI435_000670</name>
</gene>
<evidence type="ECO:0000259" key="7">
    <source>
        <dbReference type="PROSITE" id="PS50850"/>
    </source>
</evidence>
<accession>A0A7U2EPD8</accession>